<reference evidence="1 2" key="2">
    <citation type="journal article" date="2018" name="Hortic Res">
        <title>Improved Brassica rapa reference genome by single-molecule sequencing and chromosome conformation capture technologies.</title>
        <authorList>
            <person name="Zhang L."/>
            <person name="Cai X."/>
            <person name="Wu J."/>
            <person name="Liu M."/>
            <person name="Grob S."/>
            <person name="Cheng F."/>
            <person name="Liang J."/>
            <person name="Cai C."/>
            <person name="Liu Z."/>
            <person name="Liu B."/>
            <person name="Wang F."/>
            <person name="Li S."/>
            <person name="Liu F."/>
            <person name="Li X."/>
            <person name="Cheng L."/>
            <person name="Yang W."/>
            <person name="Li M.H."/>
            <person name="Grossniklaus U."/>
            <person name="Zheng H."/>
            <person name="Wang X."/>
        </authorList>
    </citation>
    <scope>NUCLEOTIDE SEQUENCE [LARGE SCALE GENOMIC DNA]</scope>
    <source>
        <strain evidence="1 2">cv. Chiifu-401-42</strain>
    </source>
</reference>
<sequence length="86" mass="9723">MHFCFSYLEFSEHQMSKSKKNEEISEKREKEIQQVSACNSLMLLIVNLCHFLLVLCHLQVVDADGLAKTTLGCSLVLDPVRAGPWA</sequence>
<proteinExistence type="predicted"/>
<dbReference type="Proteomes" id="UP000011750">
    <property type="component" value="Chromosome A07"/>
</dbReference>
<reference evidence="1" key="3">
    <citation type="submission" date="2023-03" db="UniProtKB">
        <authorList>
            <consortium name="EnsemblPlants"/>
        </authorList>
    </citation>
    <scope>IDENTIFICATION</scope>
    <source>
        <strain evidence="1">cv. Chiifu-401-42</strain>
    </source>
</reference>
<dbReference type="HOGENOM" id="CLU_2501110_0_0_1"/>
<keyword evidence="2" id="KW-1185">Reference proteome</keyword>
<dbReference type="AlphaFoldDB" id="M4DEX2"/>
<reference evidence="1 2" key="1">
    <citation type="journal article" date="2011" name="Nat. Genet.">
        <title>The genome of the mesopolyploid crop species Brassica rapa.</title>
        <authorList>
            <consortium name="Brassica rapa Genome Sequencing Project Consortium"/>
            <person name="Wang X."/>
            <person name="Wang H."/>
            <person name="Wang J."/>
            <person name="Sun R."/>
            <person name="Wu J."/>
            <person name="Liu S."/>
            <person name="Bai Y."/>
            <person name="Mun J.H."/>
            <person name="Bancroft I."/>
            <person name="Cheng F."/>
            <person name="Huang S."/>
            <person name="Li X."/>
            <person name="Hua W."/>
            <person name="Wang J."/>
            <person name="Wang X."/>
            <person name="Freeling M."/>
            <person name="Pires J.C."/>
            <person name="Paterson A.H."/>
            <person name="Chalhoub B."/>
            <person name="Wang B."/>
            <person name="Hayward A."/>
            <person name="Sharpe A.G."/>
            <person name="Park B.S."/>
            <person name="Weisshaar B."/>
            <person name="Liu B."/>
            <person name="Li B."/>
            <person name="Liu B."/>
            <person name="Tong C."/>
            <person name="Song C."/>
            <person name="Duran C."/>
            <person name="Peng C."/>
            <person name="Geng C."/>
            <person name="Koh C."/>
            <person name="Lin C."/>
            <person name="Edwards D."/>
            <person name="Mu D."/>
            <person name="Shen D."/>
            <person name="Soumpourou E."/>
            <person name="Li F."/>
            <person name="Fraser F."/>
            <person name="Conant G."/>
            <person name="Lassalle G."/>
            <person name="King G.J."/>
            <person name="Bonnema G."/>
            <person name="Tang H."/>
            <person name="Wang H."/>
            <person name="Belcram H."/>
            <person name="Zhou H."/>
            <person name="Hirakawa H."/>
            <person name="Abe H."/>
            <person name="Guo H."/>
            <person name="Wang H."/>
            <person name="Jin H."/>
            <person name="Parkin I.A."/>
            <person name="Batley J."/>
            <person name="Kim J.S."/>
            <person name="Just J."/>
            <person name="Li J."/>
            <person name="Xu J."/>
            <person name="Deng J."/>
            <person name="Kim J.A."/>
            <person name="Li J."/>
            <person name="Yu J."/>
            <person name="Meng J."/>
            <person name="Wang J."/>
            <person name="Min J."/>
            <person name="Poulain J."/>
            <person name="Wang J."/>
            <person name="Hatakeyama K."/>
            <person name="Wu K."/>
            <person name="Wang L."/>
            <person name="Fang L."/>
            <person name="Trick M."/>
            <person name="Links M.G."/>
            <person name="Zhao M."/>
            <person name="Jin M."/>
            <person name="Ramchiary N."/>
            <person name="Drou N."/>
            <person name="Berkman P.J."/>
            <person name="Cai Q."/>
            <person name="Huang Q."/>
            <person name="Li R."/>
            <person name="Tabata S."/>
            <person name="Cheng S."/>
            <person name="Zhang S."/>
            <person name="Zhang S."/>
            <person name="Huang S."/>
            <person name="Sato S."/>
            <person name="Sun S."/>
            <person name="Kwon S.J."/>
            <person name="Choi S.R."/>
            <person name="Lee T.H."/>
            <person name="Fan W."/>
            <person name="Zhao X."/>
            <person name="Tan X."/>
            <person name="Xu X."/>
            <person name="Wang Y."/>
            <person name="Qiu Y."/>
            <person name="Yin Y."/>
            <person name="Li Y."/>
            <person name="Du Y."/>
            <person name="Liao Y."/>
            <person name="Lim Y."/>
            <person name="Narusaka Y."/>
            <person name="Wang Y."/>
            <person name="Wang Z."/>
            <person name="Li Z."/>
            <person name="Wang Z."/>
            <person name="Xiong Z."/>
            <person name="Zhang Z."/>
        </authorList>
    </citation>
    <scope>NUCLEOTIDE SEQUENCE [LARGE SCALE GENOMIC DNA]</scope>
    <source>
        <strain evidence="1 2">cv. Chiifu-401-42</strain>
    </source>
</reference>
<dbReference type="InParanoid" id="M4DEX2"/>
<protein>
    <submittedName>
        <fullName evidence="1">Uncharacterized protein</fullName>
    </submittedName>
</protein>
<organism evidence="1 2">
    <name type="scientific">Brassica campestris</name>
    <name type="common">Field mustard</name>
    <dbReference type="NCBI Taxonomy" id="3711"/>
    <lineage>
        <taxon>Eukaryota</taxon>
        <taxon>Viridiplantae</taxon>
        <taxon>Streptophyta</taxon>
        <taxon>Embryophyta</taxon>
        <taxon>Tracheophyta</taxon>
        <taxon>Spermatophyta</taxon>
        <taxon>Magnoliopsida</taxon>
        <taxon>eudicotyledons</taxon>
        <taxon>Gunneridae</taxon>
        <taxon>Pentapetalae</taxon>
        <taxon>rosids</taxon>
        <taxon>malvids</taxon>
        <taxon>Brassicales</taxon>
        <taxon>Brassicaceae</taxon>
        <taxon>Brassiceae</taxon>
        <taxon>Brassica</taxon>
    </lineage>
</organism>
<name>M4DEX2_BRACM</name>
<accession>M4DEX2</accession>
<dbReference type="Gramene" id="Bra015044.1">
    <property type="protein sequence ID" value="Bra015044.1-P"/>
    <property type="gene ID" value="Bra015044"/>
</dbReference>
<evidence type="ECO:0000313" key="1">
    <source>
        <dbReference type="EnsemblPlants" id="Bra015044.1-P"/>
    </source>
</evidence>
<evidence type="ECO:0000313" key="2">
    <source>
        <dbReference type="Proteomes" id="UP000011750"/>
    </source>
</evidence>
<dbReference type="EnsemblPlants" id="Bra015044.1">
    <property type="protein sequence ID" value="Bra015044.1-P"/>
    <property type="gene ID" value="Bra015044"/>
</dbReference>